<dbReference type="InterPro" id="IPR053147">
    <property type="entry name" value="Hsp_HslJ-like"/>
</dbReference>
<reference evidence="3 4" key="1">
    <citation type="submission" date="2013-04" db="EMBL/GenBank/DDBJ databases">
        <title>Shimia sp. 22II-S11-Z10 Genome Sequencing.</title>
        <authorList>
            <person name="Lai Q."/>
            <person name="Li G."/>
            <person name="Shao Z."/>
        </authorList>
    </citation>
    <scope>NUCLEOTIDE SEQUENCE [LARGE SCALE GENOMIC DNA]</scope>
    <source>
        <strain evidence="4">22II-S11-Z10</strain>
    </source>
</reference>
<dbReference type="RefSeq" id="WP_035249961.1">
    <property type="nucleotide sequence ID" value="NZ_AQQY01000004.1"/>
</dbReference>
<feature type="domain" description="DUF306" evidence="2">
    <location>
        <begin position="30"/>
        <end position="125"/>
    </location>
</feature>
<keyword evidence="1" id="KW-0732">Signal</keyword>
<evidence type="ECO:0000259" key="2">
    <source>
        <dbReference type="Pfam" id="PF03724"/>
    </source>
</evidence>
<dbReference type="InterPro" id="IPR005184">
    <property type="entry name" value="DUF306_Meta_HslJ"/>
</dbReference>
<proteinExistence type="predicted"/>
<dbReference type="InterPro" id="IPR038670">
    <property type="entry name" value="HslJ-like_sf"/>
</dbReference>
<evidence type="ECO:0000313" key="3">
    <source>
        <dbReference type="EMBL" id="KCV82173.1"/>
    </source>
</evidence>
<protein>
    <recommendedName>
        <fullName evidence="2">DUF306 domain-containing protein</fullName>
    </recommendedName>
</protein>
<sequence length="129" mass="13885">MKHLATIISLLALSACQADETISGYADPAATYVLEQINGTAFKARATIQFPEEGRISGEAPCNIYSGSQTAPYPWFAPGPMMSTKRACPDLAAESLYFEALSEMTLAEVSGNLLILTNDSGNEMLFRAR</sequence>
<evidence type="ECO:0000256" key="1">
    <source>
        <dbReference type="SAM" id="SignalP"/>
    </source>
</evidence>
<feature type="signal peptide" evidence="1">
    <location>
        <begin position="1"/>
        <end position="18"/>
    </location>
</feature>
<dbReference type="eggNOG" id="COG3187">
    <property type="taxonomic scope" value="Bacteria"/>
</dbReference>
<accession>A0A058ZKT7</accession>
<dbReference type="Gene3D" id="2.40.128.270">
    <property type="match status" value="1"/>
</dbReference>
<organism evidence="3 4">
    <name type="scientific">Actibacterium atlanticum</name>
    <dbReference type="NCBI Taxonomy" id="1461693"/>
    <lineage>
        <taxon>Bacteria</taxon>
        <taxon>Pseudomonadati</taxon>
        <taxon>Pseudomonadota</taxon>
        <taxon>Alphaproteobacteria</taxon>
        <taxon>Rhodobacterales</taxon>
        <taxon>Roseobacteraceae</taxon>
        <taxon>Actibacterium</taxon>
    </lineage>
</organism>
<name>A0A058ZKT7_9RHOB</name>
<dbReference type="Pfam" id="PF03724">
    <property type="entry name" value="META"/>
    <property type="match status" value="1"/>
</dbReference>
<dbReference type="Proteomes" id="UP000024836">
    <property type="component" value="Unassembled WGS sequence"/>
</dbReference>
<evidence type="ECO:0000313" key="4">
    <source>
        <dbReference type="Proteomes" id="UP000024836"/>
    </source>
</evidence>
<comment type="caution">
    <text evidence="3">The sequence shown here is derived from an EMBL/GenBank/DDBJ whole genome shotgun (WGS) entry which is preliminary data.</text>
</comment>
<dbReference type="STRING" id="1461693.ATO10_07282"/>
<dbReference type="AlphaFoldDB" id="A0A058ZKT7"/>
<feature type="chain" id="PRO_5001566582" description="DUF306 domain-containing protein" evidence="1">
    <location>
        <begin position="19"/>
        <end position="129"/>
    </location>
</feature>
<dbReference type="PANTHER" id="PTHR35535:SF1">
    <property type="entry name" value="HEAT SHOCK PROTEIN HSLJ"/>
    <property type="match status" value="1"/>
</dbReference>
<dbReference type="EMBL" id="AQQY01000004">
    <property type="protein sequence ID" value="KCV82173.1"/>
    <property type="molecule type" value="Genomic_DNA"/>
</dbReference>
<keyword evidence="4" id="KW-1185">Reference proteome</keyword>
<dbReference type="PANTHER" id="PTHR35535">
    <property type="entry name" value="HEAT SHOCK PROTEIN HSLJ"/>
    <property type="match status" value="1"/>
</dbReference>
<dbReference type="PROSITE" id="PS51257">
    <property type="entry name" value="PROKAR_LIPOPROTEIN"/>
    <property type="match status" value="1"/>
</dbReference>
<gene>
    <name evidence="3" type="ORF">ATO10_07282</name>
</gene>
<dbReference type="OrthoDB" id="7777568at2"/>